<accession>A0ABS9N8D3</accession>
<name>A0ABS9N8D3_9ACTN</name>
<protein>
    <submittedName>
        <fullName evidence="1">Uncharacterized protein</fullName>
    </submittedName>
</protein>
<reference evidence="1 2" key="1">
    <citation type="submission" date="2022-01" db="EMBL/GenBank/DDBJ databases">
        <authorList>
            <person name="Riesco R."/>
            <person name="Trujillo M.E."/>
        </authorList>
    </citation>
    <scope>NUCLEOTIDE SEQUENCE [LARGE SCALE GENOMIC DNA]</scope>
    <source>
        <strain evidence="1 2">NIE79</strain>
    </source>
</reference>
<comment type="caution">
    <text evidence="1">The sequence shown here is derived from an EMBL/GenBank/DDBJ whole genome shotgun (WGS) entry which is preliminary data.</text>
</comment>
<organism evidence="1 2">
    <name type="scientific">Micromonospora trifolii</name>
    <dbReference type="NCBI Taxonomy" id="2911208"/>
    <lineage>
        <taxon>Bacteria</taxon>
        <taxon>Bacillati</taxon>
        <taxon>Actinomycetota</taxon>
        <taxon>Actinomycetes</taxon>
        <taxon>Micromonosporales</taxon>
        <taxon>Micromonosporaceae</taxon>
        <taxon>Micromonospora</taxon>
    </lineage>
</organism>
<dbReference type="RefSeq" id="WP_238681130.1">
    <property type="nucleotide sequence ID" value="NZ_JAKKFD010000044.1"/>
</dbReference>
<proteinExistence type="predicted"/>
<evidence type="ECO:0000313" key="2">
    <source>
        <dbReference type="Proteomes" id="UP001201629"/>
    </source>
</evidence>
<sequence>MDDLDDIADGDPRRADALRDALEHISRSNNPLLREMAAAIQDGHLTLRQAANTSTYGDELTESFRTFWKAYQGMTTQERDDLASRF</sequence>
<dbReference type="Proteomes" id="UP001201629">
    <property type="component" value="Unassembled WGS sequence"/>
</dbReference>
<evidence type="ECO:0000313" key="1">
    <source>
        <dbReference type="EMBL" id="MCG5446205.1"/>
    </source>
</evidence>
<keyword evidence="2" id="KW-1185">Reference proteome</keyword>
<dbReference type="EMBL" id="JAKKFD010000044">
    <property type="protein sequence ID" value="MCG5446205.1"/>
    <property type="molecule type" value="Genomic_DNA"/>
</dbReference>
<gene>
    <name evidence="1" type="ORF">NIE79_004773</name>
</gene>